<evidence type="ECO:0000313" key="4">
    <source>
        <dbReference type="Proteomes" id="UP000037594"/>
    </source>
</evidence>
<reference evidence="3 4" key="1">
    <citation type="submission" date="2015-06" db="EMBL/GenBank/DDBJ databases">
        <title>Genome sequence of Mycobacterium conceptionense strain MLE.</title>
        <authorList>
            <person name="Greninger A.L."/>
            <person name="Cunningham G."/>
            <person name="Chiu C.Y."/>
            <person name="Miller S."/>
        </authorList>
    </citation>
    <scope>NUCLEOTIDE SEQUENCE [LARGE SCALE GENOMIC DNA]</scope>
    <source>
        <strain evidence="3 4">MLE</strain>
    </source>
</reference>
<dbReference type="EMBL" id="LFOD01000081">
    <property type="protein sequence ID" value="KMV13676.1"/>
    <property type="molecule type" value="Genomic_DNA"/>
</dbReference>
<keyword evidence="2" id="KW-0472">Membrane</keyword>
<dbReference type="PANTHER" id="PTHR40765">
    <property type="entry name" value="ESX-2 SECRETION SYSTEM ATPASE ECCB2"/>
    <property type="match status" value="1"/>
</dbReference>
<dbReference type="Gene3D" id="3.30.2390.20">
    <property type="entry name" value="Type VII secretion system EccB, repeat 1 domain"/>
    <property type="match status" value="1"/>
</dbReference>
<evidence type="ECO:0000313" key="3">
    <source>
        <dbReference type="EMBL" id="KMV13676.1"/>
    </source>
</evidence>
<dbReference type="InterPro" id="IPR007795">
    <property type="entry name" value="T7SS_EccB"/>
</dbReference>
<protein>
    <recommendedName>
        <fullName evidence="5">Type VII secretion protein EccB</fullName>
    </recommendedName>
</protein>
<name>A0A0J8TW73_9MYCO</name>
<dbReference type="GO" id="GO:0005576">
    <property type="term" value="C:extracellular region"/>
    <property type="evidence" value="ECO:0007669"/>
    <property type="project" value="TreeGrafter"/>
</dbReference>
<dbReference type="InterPro" id="IPR044857">
    <property type="entry name" value="T7SS_EccB_R1"/>
</dbReference>
<dbReference type="Proteomes" id="UP000037594">
    <property type="component" value="Unassembled WGS sequence"/>
</dbReference>
<keyword evidence="2" id="KW-0812">Transmembrane</keyword>
<feature type="compositionally biased region" description="Polar residues" evidence="1">
    <location>
        <begin position="493"/>
        <end position="509"/>
    </location>
</feature>
<dbReference type="NCBIfam" id="TIGR03919">
    <property type="entry name" value="T7SS_EccB"/>
    <property type="match status" value="1"/>
</dbReference>
<comment type="caution">
    <text evidence="3">The sequence shown here is derived from an EMBL/GenBank/DDBJ whole genome shotgun (WGS) entry which is preliminary data.</text>
</comment>
<dbReference type="PATRIC" id="fig|451644.5.peg.7002"/>
<feature type="transmembrane region" description="Helical" evidence="2">
    <location>
        <begin position="53"/>
        <end position="73"/>
    </location>
</feature>
<evidence type="ECO:0000256" key="2">
    <source>
        <dbReference type="SAM" id="Phobius"/>
    </source>
</evidence>
<evidence type="ECO:0008006" key="5">
    <source>
        <dbReference type="Google" id="ProtNLM"/>
    </source>
</evidence>
<proteinExistence type="predicted"/>
<feature type="compositionally biased region" description="Pro residues" evidence="1">
    <location>
        <begin position="540"/>
        <end position="556"/>
    </location>
</feature>
<feature type="region of interest" description="Disordered" evidence="1">
    <location>
        <begin position="490"/>
        <end position="556"/>
    </location>
</feature>
<dbReference type="RefSeq" id="WP_048896597.1">
    <property type="nucleotide sequence ID" value="NZ_LFOD01000081.1"/>
</dbReference>
<dbReference type="PANTHER" id="PTHR40765:SF2">
    <property type="entry name" value="ESX-2 SECRETION SYSTEM ATPASE ECCB2"/>
    <property type="match status" value="1"/>
</dbReference>
<feature type="compositionally biased region" description="Low complexity" evidence="1">
    <location>
        <begin position="523"/>
        <end position="539"/>
    </location>
</feature>
<keyword evidence="2" id="KW-1133">Transmembrane helix</keyword>
<dbReference type="AlphaFoldDB" id="A0A0J8TW73"/>
<evidence type="ECO:0000256" key="1">
    <source>
        <dbReference type="SAM" id="MobiDB-lite"/>
    </source>
</evidence>
<dbReference type="Pfam" id="PF05108">
    <property type="entry name" value="T7SS_ESX1_EccB"/>
    <property type="match status" value="1"/>
</dbReference>
<gene>
    <name evidence="3" type="ORF">ACT17_34045</name>
</gene>
<organism evidence="3 4">
    <name type="scientific">Mycolicibacterium conceptionense</name>
    <dbReference type="NCBI Taxonomy" id="451644"/>
    <lineage>
        <taxon>Bacteria</taxon>
        <taxon>Bacillati</taxon>
        <taxon>Actinomycetota</taxon>
        <taxon>Actinomycetes</taxon>
        <taxon>Mycobacteriales</taxon>
        <taxon>Mycobacteriaceae</taxon>
        <taxon>Mycolicibacterium</taxon>
    </lineage>
</organism>
<accession>A0A0J8TW73</accession>
<sequence length="556" mass="58208">MTSPRIDQDTHRKVTTAGQANARNYIARMTRLAAFRRDEVALTSPFAMVKTSVMLSVAAVAVITIIALLLAWLKPQPDTGIGKFLMGQEGGLFVLYTGQDKVDRLHAVPNAASGYLIAKSSDRPKIVKDEVLGKYPKGMPMGIPGAPNSLLHHTETESAWQVCDWHDSRANLSLTKAGSLQTTVIAGNEPREGGTSLGPDKAVIVRAPEDPQPWLLFRNTRAQIGATDYTMHSALGIPTTSVTDPMVVSAGLLNAIPPVPALKLPDVADAGRPSAAVPGFVNADVLAYKDIDGSDRYAAVQDTGVQDVPLPVARMLIAAGGAQKNIEDSAAVAHMTRSAEISLDHYPPAVPSIITPDTLCYSWNRPAGANTATLDILTAPSIPVTDEARAATVSLLRPAEAELASKYISTPGKGWFVRLTADAPYTEAREQIGYISDSGIFYAIIPEPDGNYIPAASALGLTGMPNLIPESVASLLLTGPDLSLSAALRESVQPESATNAAAATPTQVPGGQEIDLPPPPLPTVTATATVRQTATATVTAPPPPPAPPAEEPAPGG</sequence>